<dbReference type="RefSeq" id="WP_092263939.1">
    <property type="nucleotide sequence ID" value="NZ_FNZA01000004.1"/>
</dbReference>
<dbReference type="Proteomes" id="UP000199223">
    <property type="component" value="Unassembled WGS sequence"/>
</dbReference>
<dbReference type="AlphaFoldDB" id="A0A1H6WVS1"/>
<feature type="region of interest" description="Disordered" evidence="1">
    <location>
        <begin position="1"/>
        <end position="36"/>
    </location>
</feature>
<evidence type="ECO:0000313" key="3">
    <source>
        <dbReference type="Proteomes" id="UP000199223"/>
    </source>
</evidence>
<dbReference type="Gene3D" id="2.160.20.80">
    <property type="entry name" value="E3 ubiquitin-protein ligase SopA"/>
    <property type="match status" value="1"/>
</dbReference>
<dbReference type="PANTHER" id="PTHR14136:SF17">
    <property type="entry name" value="BTB_POZ DOMAIN-CONTAINING PROTEIN KCTD9"/>
    <property type="match status" value="1"/>
</dbReference>
<feature type="compositionally biased region" description="Basic and acidic residues" evidence="1">
    <location>
        <begin position="9"/>
        <end position="36"/>
    </location>
</feature>
<gene>
    <name evidence="2" type="ORF">SAMN04488058_104183</name>
</gene>
<dbReference type="Pfam" id="PF00805">
    <property type="entry name" value="Pentapeptide"/>
    <property type="match status" value="1"/>
</dbReference>
<dbReference type="EMBL" id="FNZA01000004">
    <property type="protein sequence ID" value="SEJ16475.1"/>
    <property type="molecule type" value="Genomic_DNA"/>
</dbReference>
<dbReference type="STRING" id="856736.SAMN04488058_104183"/>
<dbReference type="InterPro" id="IPR001646">
    <property type="entry name" value="5peptide_repeat"/>
</dbReference>
<dbReference type="PANTHER" id="PTHR14136">
    <property type="entry name" value="BTB_POZ DOMAIN-CONTAINING PROTEIN KCTD9"/>
    <property type="match status" value="1"/>
</dbReference>
<accession>A0A1H6WVS1</accession>
<proteinExistence type="predicted"/>
<evidence type="ECO:0000256" key="1">
    <source>
        <dbReference type="SAM" id="MobiDB-lite"/>
    </source>
</evidence>
<protein>
    <submittedName>
        <fullName evidence="2">Pentapeptide repeat-containing protein</fullName>
    </submittedName>
</protein>
<name>A0A1H6WVS1_9DEIO</name>
<reference evidence="3" key="1">
    <citation type="submission" date="2016-10" db="EMBL/GenBank/DDBJ databases">
        <authorList>
            <person name="Varghese N."/>
            <person name="Submissions S."/>
        </authorList>
    </citation>
    <scope>NUCLEOTIDE SEQUENCE [LARGE SCALE GENOMIC DNA]</scope>
    <source>
        <strain evidence="3">CGMCC 1.10218</strain>
    </source>
</reference>
<sequence length="289" mass="30765">MPEPTAKQLDLEREQTQQEREQTEQERARTERAREREKTGRWKAVVETIPIMATLATALVAVFTSLQAQAQYRDSQASERFQNAVALLAGDTLTTRVGGVALLGQVIEDSPDRRENAVRLLAAFLRVRFPVTDAGRAQAVGEPAPAAEEVRAVFAALEARGDVQNVDLGRISARNLMMSGTDLTGLVFSRSDLSGSMFEKANIERGAFMRATLKGVNFRGADLTGATLQGADLTGAQLQGADLSGADLTETTGLKSAQLAGAVTDAQTRLPTGVTVPPAEEAASTAAQP</sequence>
<keyword evidence="3" id="KW-1185">Reference proteome</keyword>
<dbReference type="InterPro" id="IPR051082">
    <property type="entry name" value="Pentapeptide-BTB/POZ_domain"/>
</dbReference>
<dbReference type="OrthoDB" id="70537at2"/>
<dbReference type="SUPFAM" id="SSF141571">
    <property type="entry name" value="Pentapeptide repeat-like"/>
    <property type="match status" value="1"/>
</dbReference>
<organism evidence="2 3">
    <name type="scientific">Deinococcus reticulitermitis</name>
    <dbReference type="NCBI Taxonomy" id="856736"/>
    <lineage>
        <taxon>Bacteria</taxon>
        <taxon>Thermotogati</taxon>
        <taxon>Deinococcota</taxon>
        <taxon>Deinococci</taxon>
        <taxon>Deinococcales</taxon>
        <taxon>Deinococcaceae</taxon>
        <taxon>Deinococcus</taxon>
    </lineage>
</organism>
<evidence type="ECO:0000313" key="2">
    <source>
        <dbReference type="EMBL" id="SEJ16475.1"/>
    </source>
</evidence>